<reference evidence="1" key="1">
    <citation type="submission" date="2020-06" db="EMBL/GenBank/DDBJ databases">
        <title>WGS assembly of Ceratodon purpureus strain R40.</title>
        <authorList>
            <person name="Carey S.B."/>
            <person name="Jenkins J."/>
            <person name="Shu S."/>
            <person name="Lovell J.T."/>
            <person name="Sreedasyam A."/>
            <person name="Maumus F."/>
            <person name="Tiley G.P."/>
            <person name="Fernandez-Pozo N."/>
            <person name="Barry K."/>
            <person name="Chen C."/>
            <person name="Wang M."/>
            <person name="Lipzen A."/>
            <person name="Daum C."/>
            <person name="Saski C.A."/>
            <person name="Payton A.C."/>
            <person name="Mcbreen J.C."/>
            <person name="Conrad R.E."/>
            <person name="Kollar L.M."/>
            <person name="Olsson S."/>
            <person name="Huttunen S."/>
            <person name="Landis J.B."/>
            <person name="Wickett N.J."/>
            <person name="Johnson M.G."/>
            <person name="Rensing S.A."/>
            <person name="Grimwood J."/>
            <person name="Schmutz J."/>
            <person name="Mcdaniel S.F."/>
        </authorList>
    </citation>
    <scope>NUCLEOTIDE SEQUENCE</scope>
    <source>
        <strain evidence="1">R40</strain>
    </source>
</reference>
<dbReference type="AlphaFoldDB" id="A0A8T0IA93"/>
<dbReference type="EMBL" id="CM026424">
    <property type="protein sequence ID" value="KAG0579925.1"/>
    <property type="molecule type" value="Genomic_DNA"/>
</dbReference>
<evidence type="ECO:0000313" key="1">
    <source>
        <dbReference type="EMBL" id="KAG0579925.1"/>
    </source>
</evidence>
<keyword evidence="2" id="KW-1185">Reference proteome</keyword>
<comment type="caution">
    <text evidence="1">The sequence shown here is derived from an EMBL/GenBank/DDBJ whole genome shotgun (WGS) entry which is preliminary data.</text>
</comment>
<evidence type="ECO:0000313" key="2">
    <source>
        <dbReference type="Proteomes" id="UP000822688"/>
    </source>
</evidence>
<organism evidence="1 2">
    <name type="scientific">Ceratodon purpureus</name>
    <name type="common">Fire moss</name>
    <name type="synonym">Dicranum purpureum</name>
    <dbReference type="NCBI Taxonomy" id="3225"/>
    <lineage>
        <taxon>Eukaryota</taxon>
        <taxon>Viridiplantae</taxon>
        <taxon>Streptophyta</taxon>
        <taxon>Embryophyta</taxon>
        <taxon>Bryophyta</taxon>
        <taxon>Bryophytina</taxon>
        <taxon>Bryopsida</taxon>
        <taxon>Dicranidae</taxon>
        <taxon>Pseudoditrichales</taxon>
        <taxon>Ditrichaceae</taxon>
        <taxon>Ceratodon</taxon>
    </lineage>
</organism>
<proteinExistence type="predicted"/>
<dbReference type="Proteomes" id="UP000822688">
    <property type="component" value="Chromosome 4"/>
</dbReference>
<accession>A0A8T0IA93</accession>
<name>A0A8T0IA93_CERPU</name>
<protein>
    <submittedName>
        <fullName evidence="1">Uncharacterized protein</fullName>
    </submittedName>
</protein>
<gene>
    <name evidence="1" type="ORF">KC19_4G135000</name>
</gene>
<sequence>MTCVARCQLRHLERSWRSIEAARLIEATYSGSLRGGVLENSFPILFAWFSADFSADGGGFRCELSGDLSTGFCKCPREGHEELVVAIYLDTHLSVGPVDRTPWINHKL</sequence>